<reference evidence="1 2" key="1">
    <citation type="submission" date="2020-08" db="EMBL/GenBank/DDBJ databases">
        <title>Genomic Encyclopedia of Type Strains, Phase IV (KMG-IV): sequencing the most valuable type-strain genomes for metagenomic binning, comparative biology and taxonomic classification.</title>
        <authorList>
            <person name="Goeker M."/>
        </authorList>
    </citation>
    <scope>NUCLEOTIDE SEQUENCE [LARGE SCALE GENOMIC DNA]</scope>
    <source>
        <strain evidence="1 2">DSM 23562</strain>
    </source>
</reference>
<comment type="caution">
    <text evidence="1">The sequence shown here is derived from an EMBL/GenBank/DDBJ whole genome shotgun (WGS) entry which is preliminary data.</text>
</comment>
<name>A0A7W9SLI5_ARMRO</name>
<gene>
    <name evidence="1" type="ORF">HNQ39_000614</name>
</gene>
<evidence type="ECO:0000313" key="2">
    <source>
        <dbReference type="Proteomes" id="UP000520814"/>
    </source>
</evidence>
<accession>A0A7W9SLI5</accession>
<dbReference type="Proteomes" id="UP000520814">
    <property type="component" value="Unassembled WGS sequence"/>
</dbReference>
<dbReference type="RefSeq" id="WP_184192475.1">
    <property type="nucleotide sequence ID" value="NZ_JACHGW010000001.1"/>
</dbReference>
<dbReference type="AlphaFoldDB" id="A0A7W9SLI5"/>
<proteinExistence type="predicted"/>
<keyword evidence="2" id="KW-1185">Reference proteome</keyword>
<dbReference type="EMBL" id="JACHGW010000001">
    <property type="protein sequence ID" value="MBB6048852.1"/>
    <property type="molecule type" value="Genomic_DNA"/>
</dbReference>
<organism evidence="1 2">
    <name type="scientific">Armatimonas rosea</name>
    <dbReference type="NCBI Taxonomy" id="685828"/>
    <lineage>
        <taxon>Bacteria</taxon>
        <taxon>Bacillati</taxon>
        <taxon>Armatimonadota</taxon>
        <taxon>Armatimonadia</taxon>
        <taxon>Armatimonadales</taxon>
        <taxon>Armatimonadaceae</taxon>
        <taxon>Armatimonas</taxon>
    </lineage>
</organism>
<evidence type="ECO:0000313" key="1">
    <source>
        <dbReference type="EMBL" id="MBB6048852.1"/>
    </source>
</evidence>
<protein>
    <submittedName>
        <fullName evidence="1">Uncharacterized protein</fullName>
    </submittedName>
</protein>
<sequence length="143" mass="15249">MHSLFVALLLGQRPADLNVTPEQIRVGNLTRICGAAKRLALKNGGRFQVTPANVVEKLSRYLGNPTVFTAPGDTPGTVSYQLNAAMVNANLTTLKNPAKTVLFYIGKNNTLDFKFGGKAAVGCADGQGRYVTKAEAASLVWKP</sequence>